<evidence type="ECO:0000259" key="4">
    <source>
        <dbReference type="PROSITE" id="PS51165"/>
    </source>
</evidence>
<gene>
    <name evidence="5" type="ORF">GCM10023331_05220</name>
</gene>
<feature type="domain" description="THUMP" evidence="4">
    <location>
        <begin position="47"/>
        <end position="158"/>
    </location>
</feature>
<dbReference type="SMART" id="SM00981">
    <property type="entry name" value="THUMP"/>
    <property type="match status" value="1"/>
</dbReference>
<dbReference type="InterPro" id="IPR000241">
    <property type="entry name" value="RlmKL-like_Mtase"/>
</dbReference>
<evidence type="ECO:0000256" key="3">
    <source>
        <dbReference type="PROSITE-ProRule" id="PRU00529"/>
    </source>
</evidence>
<proteinExistence type="predicted"/>
<dbReference type="PANTHER" id="PTHR47313">
    <property type="entry name" value="RIBOSOMAL RNA LARGE SUBUNIT METHYLTRANSFERASE K/L"/>
    <property type="match status" value="1"/>
</dbReference>
<dbReference type="InterPro" id="IPR054170">
    <property type="entry name" value="RlmL_1st"/>
</dbReference>
<dbReference type="SUPFAM" id="SSF53335">
    <property type="entry name" value="S-adenosyl-L-methionine-dependent methyltransferases"/>
    <property type="match status" value="1"/>
</dbReference>
<dbReference type="Proteomes" id="UP001500298">
    <property type="component" value="Unassembled WGS sequence"/>
</dbReference>
<dbReference type="InterPro" id="IPR053943">
    <property type="entry name" value="RlmKL-like_Mtase_CS"/>
</dbReference>
<comment type="caution">
    <text evidence="5">The sequence shown here is derived from an EMBL/GenBank/DDBJ whole genome shotgun (WGS) entry which is preliminary data.</text>
</comment>
<keyword evidence="3" id="KW-0694">RNA-binding</keyword>
<evidence type="ECO:0000313" key="5">
    <source>
        <dbReference type="EMBL" id="GAA4823712.1"/>
    </source>
</evidence>
<dbReference type="PANTHER" id="PTHR47313:SF1">
    <property type="entry name" value="RIBOSOMAL RNA LARGE SUBUNIT METHYLTRANSFERASE K_L"/>
    <property type="match status" value="1"/>
</dbReference>
<dbReference type="Pfam" id="PF02926">
    <property type="entry name" value="THUMP"/>
    <property type="match status" value="1"/>
</dbReference>
<evidence type="ECO:0000313" key="6">
    <source>
        <dbReference type="Proteomes" id="UP001500298"/>
    </source>
</evidence>
<dbReference type="Pfam" id="PF22020">
    <property type="entry name" value="RlmL_1st"/>
    <property type="match status" value="1"/>
</dbReference>
<dbReference type="PROSITE" id="PS01261">
    <property type="entry name" value="UPF0020"/>
    <property type="match status" value="1"/>
</dbReference>
<accession>A0ABP9D5T9</accession>
<sequence>MKEKEFDMTAKTFFGLEDLVIEELKEIGAKDIQKGNRVVTFKGDKTVLYRSNLWLRTALKVLVPVARFNAPDEEMLYKHVKKFNWGSVMSVDQTISVDSTVLSDTFTHSKYIALKVKDAIADYFRARTGERPSVDIEDPDIRVHIHVAGTQCILSLDASGEPLNRRGYRKEQREAPLNETLAAALVKLSGWTGEGNLVDPMCGSGTIPIEAAMIALNMAPGLKRKFAFQNWKDYDPMIWKRLLGEALMKRKRFDHMIYASDISDEAIEIAINNMTRAGIEDYVRVSRGNFIDKAKPAGENGVMIVNPPYGERIGDRVEALYEAMGNKFKQGYEGFKVWMITSNKEALKKVGLRPSKRMTVHNGGLECKYVCYDMYKGSKR</sequence>
<keyword evidence="2" id="KW-0808">Transferase</keyword>
<dbReference type="PROSITE" id="PS51165">
    <property type="entry name" value="THUMP"/>
    <property type="match status" value="1"/>
</dbReference>
<organism evidence="5 6">
    <name type="scientific">Algivirga pacifica</name>
    <dbReference type="NCBI Taxonomy" id="1162670"/>
    <lineage>
        <taxon>Bacteria</taxon>
        <taxon>Pseudomonadati</taxon>
        <taxon>Bacteroidota</taxon>
        <taxon>Cytophagia</taxon>
        <taxon>Cytophagales</taxon>
        <taxon>Flammeovirgaceae</taxon>
        <taxon>Algivirga</taxon>
    </lineage>
</organism>
<name>A0ABP9D5T9_9BACT</name>
<reference evidence="6" key="1">
    <citation type="journal article" date="2019" name="Int. J. Syst. Evol. Microbiol.">
        <title>The Global Catalogue of Microorganisms (GCM) 10K type strain sequencing project: providing services to taxonomists for standard genome sequencing and annotation.</title>
        <authorList>
            <consortium name="The Broad Institute Genomics Platform"/>
            <consortium name="The Broad Institute Genome Sequencing Center for Infectious Disease"/>
            <person name="Wu L."/>
            <person name="Ma J."/>
        </authorList>
    </citation>
    <scope>NUCLEOTIDE SEQUENCE [LARGE SCALE GENOMIC DNA]</scope>
    <source>
        <strain evidence="6">JCM 18326</strain>
    </source>
</reference>
<dbReference type="RefSeq" id="WP_345368957.1">
    <property type="nucleotide sequence ID" value="NZ_BAABJX010000010.1"/>
</dbReference>
<dbReference type="InterPro" id="IPR029063">
    <property type="entry name" value="SAM-dependent_MTases_sf"/>
</dbReference>
<dbReference type="Gene3D" id="3.40.50.150">
    <property type="entry name" value="Vaccinia Virus protein VP39"/>
    <property type="match status" value="1"/>
</dbReference>
<dbReference type="Pfam" id="PF01170">
    <property type="entry name" value="UPF0020"/>
    <property type="match status" value="1"/>
</dbReference>
<dbReference type="Gene3D" id="3.30.2130.30">
    <property type="match status" value="1"/>
</dbReference>
<protein>
    <submittedName>
        <fullName evidence="5">THUMP domain-containing protein</fullName>
    </submittedName>
</protein>
<evidence type="ECO:0000256" key="1">
    <source>
        <dbReference type="ARBA" id="ARBA00022603"/>
    </source>
</evidence>
<keyword evidence="1" id="KW-0489">Methyltransferase</keyword>
<keyword evidence="6" id="KW-1185">Reference proteome</keyword>
<dbReference type="InterPro" id="IPR004114">
    <property type="entry name" value="THUMP_dom"/>
</dbReference>
<dbReference type="EMBL" id="BAABJX010000010">
    <property type="protein sequence ID" value="GAA4823712.1"/>
    <property type="molecule type" value="Genomic_DNA"/>
</dbReference>
<evidence type="ECO:0000256" key="2">
    <source>
        <dbReference type="ARBA" id="ARBA00022679"/>
    </source>
</evidence>
<dbReference type="CDD" id="cd11715">
    <property type="entry name" value="THUMP_AdoMetMT"/>
    <property type="match status" value="1"/>
</dbReference>